<dbReference type="EMBL" id="SPSF01000041">
    <property type="protein sequence ID" value="MPQ63738.1"/>
    <property type="molecule type" value="Genomic_DNA"/>
</dbReference>
<dbReference type="PROSITE" id="PS00211">
    <property type="entry name" value="ABC_TRANSPORTER_1"/>
    <property type="match status" value="1"/>
</dbReference>
<gene>
    <name evidence="6" type="ORF">E4V82_16705</name>
</gene>
<dbReference type="InterPro" id="IPR003439">
    <property type="entry name" value="ABC_transporter-like_ATP-bd"/>
</dbReference>
<dbReference type="GO" id="GO:0016887">
    <property type="term" value="F:ATP hydrolysis activity"/>
    <property type="evidence" value="ECO:0007669"/>
    <property type="project" value="InterPro"/>
</dbReference>
<evidence type="ECO:0000256" key="2">
    <source>
        <dbReference type="ARBA" id="ARBA00022448"/>
    </source>
</evidence>
<dbReference type="InterPro" id="IPR027417">
    <property type="entry name" value="P-loop_NTPase"/>
</dbReference>
<dbReference type="Pfam" id="PF00005">
    <property type="entry name" value="ABC_tran"/>
    <property type="match status" value="1"/>
</dbReference>
<reference evidence="6 7" key="1">
    <citation type="journal article" date="2019" name="Lett. Appl. Microbiol.">
        <title>A case of 'blown pack' spoilage of vacuum-packaged pork likely associated with Clostridium estertheticum in Canada.</title>
        <authorList>
            <person name="Zhang P."/>
            <person name="Ward P."/>
            <person name="McMullen L.M."/>
            <person name="Yang X."/>
        </authorList>
    </citation>
    <scope>NUCLEOTIDE SEQUENCE [LARGE SCALE GENOMIC DNA]</scope>
    <source>
        <strain evidence="6 7">MA19</strain>
    </source>
</reference>
<comment type="caution">
    <text evidence="6">The sequence shown here is derived from an EMBL/GenBank/DDBJ whole genome shotgun (WGS) entry which is preliminary data.</text>
</comment>
<sequence length="290" mass="33000">MSLKLLNVTKYYGKNLVLDNINLELENGIYGFLGANGVGKTTLFKLISGFLTDYKGKVLYPTLKNANEILLGFLPQSFSGYPHMTVQEFLAYLGHIKSNLAKHLINKEIDEKLDLFGLTDLRHKKLKTLSGGQLRRVGLAQAFLLNPKIVMLDEPTTGLDPTERIRFKNYISEFSREQTILISTHIVSDLEFISKEIFILKNGSFVMSGTEKQLVNSCNNFVWEVSFKNEMELHKHLKDCTISMIYEDDEKIKARVISVDPPVSDAINVVPTLNDIYLFNFRKEVQSNVK</sequence>
<feature type="domain" description="ABC transporter" evidence="5">
    <location>
        <begin position="3"/>
        <end position="227"/>
    </location>
</feature>
<dbReference type="InterPro" id="IPR003593">
    <property type="entry name" value="AAA+_ATPase"/>
</dbReference>
<evidence type="ECO:0000256" key="1">
    <source>
        <dbReference type="ARBA" id="ARBA00005417"/>
    </source>
</evidence>
<protein>
    <submittedName>
        <fullName evidence="6">ATP-binding cassette domain-containing protein</fullName>
    </submittedName>
</protein>
<comment type="similarity">
    <text evidence="1">Belongs to the ABC transporter superfamily.</text>
</comment>
<dbReference type="RefSeq" id="WP_152753161.1">
    <property type="nucleotide sequence ID" value="NZ_SPSE01000042.1"/>
</dbReference>
<dbReference type="InterPro" id="IPR017871">
    <property type="entry name" value="ABC_transporter-like_CS"/>
</dbReference>
<accession>A0A5N7IRY6</accession>
<name>A0A5N7IRY6_9CLOT</name>
<dbReference type="SMART" id="SM00382">
    <property type="entry name" value="AAA"/>
    <property type="match status" value="1"/>
</dbReference>
<dbReference type="PANTHER" id="PTHR43335">
    <property type="entry name" value="ABC TRANSPORTER, ATP-BINDING PROTEIN"/>
    <property type="match status" value="1"/>
</dbReference>
<evidence type="ECO:0000256" key="3">
    <source>
        <dbReference type="ARBA" id="ARBA00022741"/>
    </source>
</evidence>
<keyword evidence="4 6" id="KW-0067">ATP-binding</keyword>
<keyword evidence="3" id="KW-0547">Nucleotide-binding</keyword>
<proteinExistence type="inferred from homology"/>
<dbReference type="PROSITE" id="PS50893">
    <property type="entry name" value="ABC_TRANSPORTER_2"/>
    <property type="match status" value="1"/>
</dbReference>
<keyword evidence="2" id="KW-0813">Transport</keyword>
<dbReference type="Proteomes" id="UP000342249">
    <property type="component" value="Unassembled WGS sequence"/>
</dbReference>
<dbReference type="SUPFAM" id="SSF52540">
    <property type="entry name" value="P-loop containing nucleoside triphosphate hydrolases"/>
    <property type="match status" value="1"/>
</dbReference>
<dbReference type="Gene3D" id="3.40.50.300">
    <property type="entry name" value="P-loop containing nucleotide triphosphate hydrolases"/>
    <property type="match status" value="1"/>
</dbReference>
<dbReference type="PANTHER" id="PTHR43335:SF2">
    <property type="entry name" value="ABC TRANSPORTER, ATP-BINDING PROTEIN"/>
    <property type="match status" value="1"/>
</dbReference>
<evidence type="ECO:0000313" key="7">
    <source>
        <dbReference type="Proteomes" id="UP000342249"/>
    </source>
</evidence>
<dbReference type="GO" id="GO:0005524">
    <property type="term" value="F:ATP binding"/>
    <property type="evidence" value="ECO:0007669"/>
    <property type="project" value="UniProtKB-KW"/>
</dbReference>
<evidence type="ECO:0000259" key="5">
    <source>
        <dbReference type="PROSITE" id="PS50893"/>
    </source>
</evidence>
<dbReference type="AlphaFoldDB" id="A0A5N7IRY6"/>
<evidence type="ECO:0000256" key="4">
    <source>
        <dbReference type="ARBA" id="ARBA00022840"/>
    </source>
</evidence>
<evidence type="ECO:0000313" key="6">
    <source>
        <dbReference type="EMBL" id="MPQ63738.1"/>
    </source>
</evidence>
<organism evidence="6 7">
    <name type="scientific">Clostridium estertheticum</name>
    <dbReference type="NCBI Taxonomy" id="238834"/>
    <lineage>
        <taxon>Bacteria</taxon>
        <taxon>Bacillati</taxon>
        <taxon>Bacillota</taxon>
        <taxon>Clostridia</taxon>
        <taxon>Eubacteriales</taxon>
        <taxon>Clostridiaceae</taxon>
        <taxon>Clostridium</taxon>
    </lineage>
</organism>